<reference evidence="3" key="2">
    <citation type="submission" date="2015-01" db="EMBL/GenBank/DDBJ databases">
        <title>Evolutionary Origins and Diversification of the Mycorrhizal Mutualists.</title>
        <authorList>
            <consortium name="DOE Joint Genome Institute"/>
            <consortium name="Mycorrhizal Genomics Consortium"/>
            <person name="Kohler A."/>
            <person name="Kuo A."/>
            <person name="Nagy L.G."/>
            <person name="Floudas D."/>
            <person name="Copeland A."/>
            <person name="Barry K.W."/>
            <person name="Cichocki N."/>
            <person name="Veneault-Fourrey C."/>
            <person name="LaButti K."/>
            <person name="Lindquist E.A."/>
            <person name="Lipzen A."/>
            <person name="Lundell T."/>
            <person name="Morin E."/>
            <person name="Murat C."/>
            <person name="Riley R."/>
            <person name="Ohm R."/>
            <person name="Sun H."/>
            <person name="Tunlid A."/>
            <person name="Henrissat B."/>
            <person name="Grigoriev I.V."/>
            <person name="Hibbett D.S."/>
            <person name="Martin F."/>
        </authorList>
    </citation>
    <scope>NUCLEOTIDE SEQUENCE [LARGE SCALE GENOMIC DNA]</scope>
    <source>
        <strain evidence="3">LaAM-08-1</strain>
    </source>
</reference>
<organism evidence="2 3">
    <name type="scientific">Laccaria amethystina LaAM-08-1</name>
    <dbReference type="NCBI Taxonomy" id="1095629"/>
    <lineage>
        <taxon>Eukaryota</taxon>
        <taxon>Fungi</taxon>
        <taxon>Dikarya</taxon>
        <taxon>Basidiomycota</taxon>
        <taxon>Agaricomycotina</taxon>
        <taxon>Agaricomycetes</taxon>
        <taxon>Agaricomycetidae</taxon>
        <taxon>Agaricales</taxon>
        <taxon>Agaricineae</taxon>
        <taxon>Hydnangiaceae</taxon>
        <taxon>Laccaria</taxon>
    </lineage>
</organism>
<reference evidence="2 3" key="1">
    <citation type="submission" date="2014-04" db="EMBL/GenBank/DDBJ databases">
        <authorList>
            <consortium name="DOE Joint Genome Institute"/>
            <person name="Kuo A."/>
            <person name="Kohler A."/>
            <person name="Nagy L.G."/>
            <person name="Floudas D."/>
            <person name="Copeland A."/>
            <person name="Barry K.W."/>
            <person name="Cichocki N."/>
            <person name="Veneault-Fourrey C."/>
            <person name="LaButti K."/>
            <person name="Lindquist E.A."/>
            <person name="Lipzen A."/>
            <person name="Lundell T."/>
            <person name="Morin E."/>
            <person name="Murat C."/>
            <person name="Sun H."/>
            <person name="Tunlid A."/>
            <person name="Henrissat B."/>
            <person name="Grigoriev I.V."/>
            <person name="Hibbett D.S."/>
            <person name="Martin F."/>
            <person name="Nordberg H.P."/>
            <person name="Cantor M.N."/>
            <person name="Hua S.X."/>
        </authorList>
    </citation>
    <scope>NUCLEOTIDE SEQUENCE [LARGE SCALE GENOMIC DNA]</scope>
    <source>
        <strain evidence="2 3">LaAM-08-1</strain>
    </source>
</reference>
<protein>
    <submittedName>
        <fullName evidence="2">Uncharacterized protein</fullName>
    </submittedName>
</protein>
<dbReference type="Proteomes" id="UP000054477">
    <property type="component" value="Unassembled WGS sequence"/>
</dbReference>
<sequence length="60" mass="6608">MDMDMDERTHLRKKKRHQQPTGGGVNGSARTPLPNRTSGSRSHTPVSDASLSDVRISPRP</sequence>
<name>A0A0C9Y9V3_9AGAR</name>
<evidence type="ECO:0000256" key="1">
    <source>
        <dbReference type="SAM" id="MobiDB-lite"/>
    </source>
</evidence>
<gene>
    <name evidence="2" type="ORF">K443DRAFT_92302</name>
</gene>
<feature type="compositionally biased region" description="Polar residues" evidence="1">
    <location>
        <begin position="34"/>
        <end position="50"/>
    </location>
</feature>
<evidence type="ECO:0000313" key="2">
    <source>
        <dbReference type="EMBL" id="KIK04813.1"/>
    </source>
</evidence>
<dbReference type="EMBL" id="KN838566">
    <property type="protein sequence ID" value="KIK04813.1"/>
    <property type="molecule type" value="Genomic_DNA"/>
</dbReference>
<keyword evidence="3" id="KW-1185">Reference proteome</keyword>
<dbReference type="HOGENOM" id="CLU_2942117_0_0_1"/>
<dbReference type="AlphaFoldDB" id="A0A0C9Y9V3"/>
<feature type="region of interest" description="Disordered" evidence="1">
    <location>
        <begin position="1"/>
        <end position="60"/>
    </location>
</feature>
<evidence type="ECO:0000313" key="3">
    <source>
        <dbReference type="Proteomes" id="UP000054477"/>
    </source>
</evidence>
<accession>A0A0C9Y9V3</accession>
<proteinExistence type="predicted"/>